<reference evidence="2 3" key="1">
    <citation type="submission" date="2019-04" db="EMBL/GenBank/DDBJ databases">
        <title>Aspergillus burnettii sp. nov., novel species from soil in southeast Queensland.</title>
        <authorList>
            <person name="Gilchrist C.L.M."/>
            <person name="Pitt J.I."/>
            <person name="Lange L."/>
            <person name="Lacey H.J."/>
            <person name="Vuong D."/>
            <person name="Midgley D.J."/>
            <person name="Greenfield P."/>
            <person name="Bradbury M."/>
            <person name="Lacey E."/>
            <person name="Busk P.K."/>
            <person name="Pilgaard B."/>
            <person name="Chooi Y.H."/>
            <person name="Piggott A.M."/>
        </authorList>
    </citation>
    <scope>NUCLEOTIDE SEQUENCE [LARGE SCALE GENOMIC DNA]</scope>
    <source>
        <strain evidence="2 3">FRR 5400</strain>
    </source>
</reference>
<keyword evidence="1" id="KW-1133">Transmembrane helix</keyword>
<sequence>MFGHESPSSWPRAPFLVYTGSASVISDANADLKGADVAFPMTPGDQRPDFYIHNKALAGSIFGVVGLAVFLCIMNTYFRGPTRVHIGLNQSLFDFAESASAMHMPYLASSADQTPSRPAIAADGWRHSGCEAFFITNDQSRYFRDFMRRLWRYYVNTTYLDQTYSTALWDLRIPFVRNTAAEVAASIIKESLPKASSYTFVDPCARAGGPIPAIETALNTKFFLADRRPCVIEWKAIKKQHECISFIPEPVDATSLERITSEGRECRIFNISFRHFDDDAAKLVLSSVMQSADLFIIFEFLQRDFTTFLFCCLTTVSILPFVHILLRFRRSLVHIIFTFMIWVAPAALAIDGFMSMLRTRTHTEIKDLTWKPEHVSDEWVFKHGSPVIFGPWHLHWHMGYRPIES</sequence>
<keyword evidence="1" id="KW-0812">Transmembrane</keyword>
<protein>
    <submittedName>
        <fullName evidence="2">Uncharacterized protein</fullName>
    </submittedName>
</protein>
<feature type="transmembrane region" description="Helical" evidence="1">
    <location>
        <begin position="56"/>
        <end position="78"/>
    </location>
</feature>
<feature type="transmembrane region" description="Helical" evidence="1">
    <location>
        <begin position="305"/>
        <end position="326"/>
    </location>
</feature>
<feature type="transmembrane region" description="Helical" evidence="1">
    <location>
        <begin position="332"/>
        <end position="350"/>
    </location>
</feature>
<accession>A0A8H6ADI4</accession>
<dbReference type="AlphaFoldDB" id="A0A8H6ADI4"/>
<evidence type="ECO:0000256" key="1">
    <source>
        <dbReference type="SAM" id="Phobius"/>
    </source>
</evidence>
<keyword evidence="3" id="KW-1185">Reference proteome</keyword>
<organism evidence="2 3">
    <name type="scientific">Petromyces alliaceus</name>
    <name type="common">Aspergillus alliaceus</name>
    <dbReference type="NCBI Taxonomy" id="209559"/>
    <lineage>
        <taxon>Eukaryota</taxon>
        <taxon>Fungi</taxon>
        <taxon>Dikarya</taxon>
        <taxon>Ascomycota</taxon>
        <taxon>Pezizomycotina</taxon>
        <taxon>Eurotiomycetes</taxon>
        <taxon>Eurotiomycetidae</taxon>
        <taxon>Eurotiales</taxon>
        <taxon>Aspergillaceae</taxon>
        <taxon>Aspergillus</taxon>
        <taxon>Aspergillus subgen. Circumdati</taxon>
    </lineage>
</organism>
<evidence type="ECO:0000313" key="3">
    <source>
        <dbReference type="Proteomes" id="UP000541154"/>
    </source>
</evidence>
<keyword evidence="1" id="KW-0472">Membrane</keyword>
<dbReference type="EMBL" id="SPNV01000025">
    <property type="protein sequence ID" value="KAF5865000.1"/>
    <property type="molecule type" value="Genomic_DNA"/>
</dbReference>
<dbReference type="Proteomes" id="UP000541154">
    <property type="component" value="Unassembled WGS sequence"/>
</dbReference>
<gene>
    <name evidence="2" type="ORF">ETB97_005565</name>
</gene>
<name>A0A8H6ADI4_PETAA</name>
<proteinExistence type="predicted"/>
<comment type="caution">
    <text evidence="2">The sequence shown here is derived from an EMBL/GenBank/DDBJ whole genome shotgun (WGS) entry which is preliminary data.</text>
</comment>
<evidence type="ECO:0000313" key="2">
    <source>
        <dbReference type="EMBL" id="KAF5865000.1"/>
    </source>
</evidence>